<protein>
    <submittedName>
        <fullName evidence="2">Dynein regulatory complex subunit 2-like 1</fullName>
    </submittedName>
</protein>
<gene>
    <name evidence="2" type="primary">Ccdc65-L1</name>
    <name evidence="2" type="ORF">Hamer_G009804</name>
</gene>
<evidence type="ECO:0000313" key="2">
    <source>
        <dbReference type="EMBL" id="KAG7175788.1"/>
    </source>
</evidence>
<organism evidence="2 3">
    <name type="scientific">Homarus americanus</name>
    <name type="common">American lobster</name>
    <dbReference type="NCBI Taxonomy" id="6706"/>
    <lineage>
        <taxon>Eukaryota</taxon>
        <taxon>Metazoa</taxon>
        <taxon>Ecdysozoa</taxon>
        <taxon>Arthropoda</taxon>
        <taxon>Crustacea</taxon>
        <taxon>Multicrustacea</taxon>
        <taxon>Malacostraca</taxon>
        <taxon>Eumalacostraca</taxon>
        <taxon>Eucarida</taxon>
        <taxon>Decapoda</taxon>
        <taxon>Pleocyemata</taxon>
        <taxon>Astacidea</taxon>
        <taxon>Nephropoidea</taxon>
        <taxon>Nephropidae</taxon>
        <taxon>Homarus</taxon>
    </lineage>
</organism>
<keyword evidence="3" id="KW-1185">Reference proteome</keyword>
<name>A0A8J5TNA3_HOMAM</name>
<reference evidence="2" key="1">
    <citation type="journal article" date="2021" name="Sci. Adv.">
        <title>The American lobster genome reveals insights on longevity, neural, and immune adaptations.</title>
        <authorList>
            <person name="Polinski J.M."/>
            <person name="Zimin A.V."/>
            <person name="Clark K.F."/>
            <person name="Kohn A.B."/>
            <person name="Sadowski N."/>
            <person name="Timp W."/>
            <person name="Ptitsyn A."/>
            <person name="Khanna P."/>
            <person name="Romanova D.Y."/>
            <person name="Williams P."/>
            <person name="Greenwood S.J."/>
            <person name="Moroz L.L."/>
            <person name="Walt D.R."/>
            <person name="Bodnar A.G."/>
        </authorList>
    </citation>
    <scope>NUCLEOTIDE SEQUENCE</scope>
    <source>
        <strain evidence="2">GMGI-L3</strain>
    </source>
</reference>
<dbReference type="AlphaFoldDB" id="A0A8J5TNA3"/>
<comment type="caution">
    <text evidence="2">The sequence shown here is derived from an EMBL/GenBank/DDBJ whole genome shotgun (WGS) entry which is preliminary data.</text>
</comment>
<dbReference type="OrthoDB" id="7760980at2759"/>
<evidence type="ECO:0000313" key="3">
    <source>
        <dbReference type="Proteomes" id="UP000747542"/>
    </source>
</evidence>
<proteinExistence type="predicted"/>
<dbReference type="Proteomes" id="UP000747542">
    <property type="component" value="Unassembled WGS sequence"/>
</dbReference>
<evidence type="ECO:0000256" key="1">
    <source>
        <dbReference type="SAM" id="MobiDB-lite"/>
    </source>
</evidence>
<sequence>MTGVGEGRGGVRVMLGQDKLARISELLYHEEAAHEAAHTLGGHDTLGPPPDFVLQEADTVLKTHDDLRNFWRKYHHVQLERLALRSEGEVLRQEGRHLRGLLKKYFVSLGVTDAALSQSAAPVTVSHLNLSHNQQDPRHPSRRRSHSVPVGGVGCIPTVHGDSKGASKMREVVAVQEAHLLVRSAALHSLPRLRTC</sequence>
<dbReference type="EMBL" id="JAHLQT010004633">
    <property type="protein sequence ID" value="KAG7175788.1"/>
    <property type="molecule type" value="Genomic_DNA"/>
</dbReference>
<accession>A0A8J5TNA3</accession>
<feature type="region of interest" description="Disordered" evidence="1">
    <location>
        <begin position="131"/>
        <end position="154"/>
    </location>
</feature>